<name>A0ABU7KBJ8_9ACTN</name>
<reference evidence="3 4" key="1">
    <citation type="submission" date="2023-08" db="EMBL/GenBank/DDBJ databases">
        <authorList>
            <person name="Girao M."/>
            <person name="Carvalho M.F."/>
        </authorList>
    </citation>
    <scope>NUCLEOTIDE SEQUENCE [LARGE SCALE GENOMIC DNA]</scope>
    <source>
        <strain evidence="3 4">CT-R113</strain>
    </source>
</reference>
<proteinExistence type="predicted"/>
<dbReference type="PANTHER" id="PTHR30204">
    <property type="entry name" value="REDOX-CYCLING DRUG-SENSING TRANSCRIPTIONAL ACTIVATOR SOXR"/>
    <property type="match status" value="1"/>
</dbReference>
<gene>
    <name evidence="3" type="ORF">Q8791_20525</name>
</gene>
<dbReference type="InterPro" id="IPR000551">
    <property type="entry name" value="MerR-type_HTH_dom"/>
</dbReference>
<sequence>MAWSTRQLAELAGTTVKAVRHYHRIGLLEEPERAANGYKRYGAEDLVRLLRIRKLADIGLSLAQIAETVDTGEPPEEALRRLDVELAAAVDRLQEVRSELSLILSQRLPVDLPVEIASVAGTLTETDRSLALVMTRVTSPETAGAYVELLRDSEPHPSDEAFASLSADADEQRRRDVAELMLPLARRQLADYPELDWASFPTASPRIVEAVVAMMPALFNPAQLDVLVRVGRELLTDRERDGQT</sequence>
<dbReference type="InterPro" id="IPR009061">
    <property type="entry name" value="DNA-bd_dom_put_sf"/>
</dbReference>
<keyword evidence="4" id="KW-1185">Reference proteome</keyword>
<evidence type="ECO:0000313" key="4">
    <source>
        <dbReference type="Proteomes" id="UP001356095"/>
    </source>
</evidence>
<dbReference type="SUPFAM" id="SSF46955">
    <property type="entry name" value="Putative DNA-binding domain"/>
    <property type="match status" value="1"/>
</dbReference>
<dbReference type="InterPro" id="IPR047057">
    <property type="entry name" value="MerR_fam"/>
</dbReference>
<dbReference type="EMBL" id="JAUZMY010000021">
    <property type="protein sequence ID" value="MEE2039608.1"/>
    <property type="molecule type" value="Genomic_DNA"/>
</dbReference>
<comment type="caution">
    <text evidence="3">The sequence shown here is derived from an EMBL/GenBank/DDBJ whole genome shotgun (WGS) entry which is preliminary data.</text>
</comment>
<dbReference type="Gene3D" id="1.10.1660.10">
    <property type="match status" value="1"/>
</dbReference>
<accession>A0ABU7KBJ8</accession>
<dbReference type="SMART" id="SM00422">
    <property type="entry name" value="HTH_MERR"/>
    <property type="match status" value="1"/>
</dbReference>
<feature type="domain" description="HTH merR-type" evidence="2">
    <location>
        <begin position="2"/>
        <end position="71"/>
    </location>
</feature>
<dbReference type="Proteomes" id="UP001356095">
    <property type="component" value="Unassembled WGS sequence"/>
</dbReference>
<dbReference type="PROSITE" id="PS50937">
    <property type="entry name" value="HTH_MERR_2"/>
    <property type="match status" value="1"/>
</dbReference>
<protein>
    <submittedName>
        <fullName evidence="3">MerR family transcriptional regulator</fullName>
    </submittedName>
</protein>
<evidence type="ECO:0000313" key="3">
    <source>
        <dbReference type="EMBL" id="MEE2039608.1"/>
    </source>
</evidence>
<dbReference type="Pfam" id="PF13411">
    <property type="entry name" value="MerR_1"/>
    <property type="match status" value="1"/>
</dbReference>
<dbReference type="PANTHER" id="PTHR30204:SF93">
    <property type="entry name" value="HTH MERR-TYPE DOMAIN-CONTAINING PROTEIN"/>
    <property type="match status" value="1"/>
</dbReference>
<keyword evidence="1" id="KW-0238">DNA-binding</keyword>
<organism evidence="3 4">
    <name type="scientific">Nocardiopsis codii</name>
    <dbReference type="NCBI Taxonomy" id="3065942"/>
    <lineage>
        <taxon>Bacteria</taxon>
        <taxon>Bacillati</taxon>
        <taxon>Actinomycetota</taxon>
        <taxon>Actinomycetes</taxon>
        <taxon>Streptosporangiales</taxon>
        <taxon>Nocardiopsidaceae</taxon>
        <taxon>Nocardiopsis</taxon>
    </lineage>
</organism>
<evidence type="ECO:0000259" key="2">
    <source>
        <dbReference type="PROSITE" id="PS50937"/>
    </source>
</evidence>
<dbReference type="PRINTS" id="PR00040">
    <property type="entry name" value="HTHMERR"/>
</dbReference>
<dbReference type="RefSeq" id="WP_330093378.1">
    <property type="nucleotide sequence ID" value="NZ_JAUZMY010000021.1"/>
</dbReference>
<evidence type="ECO:0000256" key="1">
    <source>
        <dbReference type="ARBA" id="ARBA00023125"/>
    </source>
</evidence>